<evidence type="ECO:0000313" key="13">
    <source>
        <dbReference type="EMBL" id="CUT17449.1"/>
    </source>
</evidence>
<keyword evidence="9" id="KW-0489">Methyltransferase</keyword>
<comment type="catalytic activity">
    <reaction evidence="9">
        <text>Typically cleaves a -Gly-|-Phe- bond to release an N-terminal, basic peptide of 5-8 residues from type IV prepilin, and then N-methylates the new N-terminal amino group, the methyl donor being S-adenosyl-L-methionine.</text>
        <dbReference type="EC" id="3.4.23.43"/>
    </reaction>
</comment>
<evidence type="ECO:0000256" key="4">
    <source>
        <dbReference type="ARBA" id="ARBA00022519"/>
    </source>
</evidence>
<organism evidence="13 14">
    <name type="scientific">Candidatus Ichthyocystis hellenicum</name>
    <dbReference type="NCBI Taxonomy" id="1561003"/>
    <lineage>
        <taxon>Bacteria</taxon>
        <taxon>Pseudomonadati</taxon>
        <taxon>Pseudomonadota</taxon>
        <taxon>Betaproteobacteria</taxon>
        <taxon>Burkholderiales</taxon>
        <taxon>Candidatus Ichthyocystis</taxon>
    </lineage>
</organism>
<dbReference type="EC" id="2.1.1.-" evidence="9"/>
<feature type="transmembrane region" description="Helical" evidence="10">
    <location>
        <begin position="156"/>
        <end position="174"/>
    </location>
</feature>
<accession>A0A0S4M117</accession>
<keyword evidence="4" id="KW-0997">Cell inner membrane</keyword>
<evidence type="ECO:0000256" key="3">
    <source>
        <dbReference type="ARBA" id="ARBA00022475"/>
    </source>
</evidence>
<proteinExistence type="inferred from homology"/>
<feature type="transmembrane region" description="Helical" evidence="10">
    <location>
        <begin position="229"/>
        <end position="248"/>
    </location>
</feature>
<feature type="transmembrane region" description="Helical" evidence="10">
    <location>
        <begin position="260"/>
        <end position="282"/>
    </location>
</feature>
<dbReference type="PRINTS" id="PR00864">
    <property type="entry name" value="PREPILNPTASE"/>
</dbReference>
<reference evidence="14" key="1">
    <citation type="submission" date="2015-11" db="EMBL/GenBank/DDBJ databases">
        <authorList>
            <person name="Seth-Smith H.M.B."/>
        </authorList>
    </citation>
    <scope>NUCLEOTIDE SEQUENCE [LARGE SCALE GENOMIC DNA]</scope>
    <source>
        <strain evidence="14">2013Ark11</strain>
    </source>
</reference>
<keyword evidence="6 10" id="KW-1133">Transmembrane helix</keyword>
<dbReference type="PANTHER" id="PTHR30487:SF0">
    <property type="entry name" value="PREPILIN LEADER PEPTIDASE_N-METHYLTRANSFERASE-RELATED"/>
    <property type="match status" value="1"/>
</dbReference>
<evidence type="ECO:0000256" key="10">
    <source>
        <dbReference type="SAM" id="Phobius"/>
    </source>
</evidence>
<feature type="transmembrane region" description="Helical" evidence="10">
    <location>
        <begin position="180"/>
        <end position="199"/>
    </location>
</feature>
<dbReference type="EMBL" id="LN906597">
    <property type="protein sequence ID" value="CUT17449.1"/>
    <property type="molecule type" value="Genomic_DNA"/>
</dbReference>
<evidence type="ECO:0000256" key="5">
    <source>
        <dbReference type="ARBA" id="ARBA00022692"/>
    </source>
</evidence>
<keyword evidence="14" id="KW-1185">Reference proteome</keyword>
<gene>
    <name evidence="13" type="ORF">Ark11_0613</name>
</gene>
<evidence type="ECO:0000256" key="6">
    <source>
        <dbReference type="ARBA" id="ARBA00022989"/>
    </source>
</evidence>
<keyword evidence="9" id="KW-0511">Multifunctional enzyme</keyword>
<comment type="similarity">
    <text evidence="2 8">Belongs to the peptidase A24 family.</text>
</comment>
<comment type="function">
    <text evidence="9">Plays an essential role in type IV pili and type II pseudopili formation by proteolytically removing the leader sequence from substrate proteins and subsequently monomethylating the alpha-amino group of the newly exposed N-terminal phenylalanine.</text>
</comment>
<evidence type="ECO:0000313" key="14">
    <source>
        <dbReference type="Proteomes" id="UP000198651"/>
    </source>
</evidence>
<dbReference type="InterPro" id="IPR050882">
    <property type="entry name" value="Prepilin_peptidase/N-MTase"/>
</dbReference>
<feature type="domain" description="Prepilin type IV endopeptidase peptidase" evidence="11">
    <location>
        <begin position="133"/>
        <end position="241"/>
    </location>
</feature>
<dbReference type="Gene3D" id="1.20.120.1220">
    <property type="match status" value="1"/>
</dbReference>
<dbReference type="GO" id="GO:0032259">
    <property type="term" value="P:methylation"/>
    <property type="evidence" value="ECO:0007669"/>
    <property type="project" value="UniProtKB-KW"/>
</dbReference>
<dbReference type="InterPro" id="IPR014032">
    <property type="entry name" value="Peptidase_A24A_bac"/>
</dbReference>
<keyword evidence="5 9" id="KW-0812">Transmembrane</keyword>
<feature type="transmembrane region" description="Helical" evidence="10">
    <location>
        <begin position="129"/>
        <end position="147"/>
    </location>
</feature>
<evidence type="ECO:0000256" key="2">
    <source>
        <dbReference type="ARBA" id="ARBA00005801"/>
    </source>
</evidence>
<dbReference type="OrthoDB" id="9789291at2"/>
<sequence>MIDIHCDVGVIWFFVVILGLILGSLTNAVVYRLPKQLMAGWREEAVSLLKLGKSSEERADWSLFSRSQCPKCLHQISWWQNVPLLSYIFLRGRCFFCKQSISLRYPVVELLGVVIMSVAFFRFGLTVRFLFAIIFGFYLLIAALIDFDTQLLPDDITWPLLMVGLVAGQFSVFVSMRDAVWGAVVGYYCLWTVYWIFFLTTRKHGFGFGDFKFMCALGAWLGWHSIPMIVLGSCIAALGFSVVCFLLSHKPGCSQTEGGFFHWQIPFGPYLALMGWVAMFLVDKRYLYSYLLPVH</sequence>
<feature type="domain" description="Prepilin peptidase A24 N-terminal" evidence="12">
    <location>
        <begin position="17"/>
        <end position="123"/>
    </location>
</feature>
<dbReference type="AlphaFoldDB" id="A0A0S4M117"/>
<dbReference type="GO" id="GO:0006465">
    <property type="term" value="P:signal peptide processing"/>
    <property type="evidence" value="ECO:0007669"/>
    <property type="project" value="TreeGrafter"/>
</dbReference>
<dbReference type="InterPro" id="IPR010627">
    <property type="entry name" value="Prepilin_pept_A24_N"/>
</dbReference>
<dbReference type="GO" id="GO:0004190">
    <property type="term" value="F:aspartic-type endopeptidase activity"/>
    <property type="evidence" value="ECO:0007669"/>
    <property type="project" value="UniProtKB-EC"/>
</dbReference>
<evidence type="ECO:0000256" key="9">
    <source>
        <dbReference type="RuleBase" id="RU003794"/>
    </source>
</evidence>
<dbReference type="Proteomes" id="UP000198651">
    <property type="component" value="Chromosome I"/>
</dbReference>
<dbReference type="GO" id="GO:0005886">
    <property type="term" value="C:plasma membrane"/>
    <property type="evidence" value="ECO:0007669"/>
    <property type="project" value="UniProtKB-SubCell"/>
</dbReference>
<keyword evidence="9" id="KW-0378">Hydrolase</keyword>
<keyword evidence="3" id="KW-1003">Cell membrane</keyword>
<dbReference type="EC" id="3.4.23.43" evidence="9"/>
<dbReference type="PANTHER" id="PTHR30487">
    <property type="entry name" value="TYPE 4 PREPILIN-LIKE PROTEINS LEADER PEPTIDE-PROCESSING ENZYME"/>
    <property type="match status" value="1"/>
</dbReference>
<evidence type="ECO:0000259" key="12">
    <source>
        <dbReference type="Pfam" id="PF06750"/>
    </source>
</evidence>
<dbReference type="PATRIC" id="fig|1561003.3.peg.617"/>
<dbReference type="Pfam" id="PF06750">
    <property type="entry name" value="A24_N_bact"/>
    <property type="match status" value="1"/>
</dbReference>
<dbReference type="RefSeq" id="WP_092342874.1">
    <property type="nucleotide sequence ID" value="NZ_FLSL01000085.1"/>
</dbReference>
<evidence type="ECO:0000259" key="11">
    <source>
        <dbReference type="Pfam" id="PF01478"/>
    </source>
</evidence>
<comment type="subcellular location">
    <subcellularLocation>
        <location evidence="1">Cell inner membrane</location>
        <topology evidence="1">Multi-pass membrane protein</topology>
    </subcellularLocation>
    <subcellularLocation>
        <location evidence="9">Cell membrane</location>
        <topology evidence="9">Multi-pass membrane protein</topology>
    </subcellularLocation>
</comment>
<evidence type="ECO:0000256" key="1">
    <source>
        <dbReference type="ARBA" id="ARBA00004429"/>
    </source>
</evidence>
<keyword evidence="7 10" id="KW-0472">Membrane</keyword>
<dbReference type="Pfam" id="PF01478">
    <property type="entry name" value="Peptidase_A24"/>
    <property type="match status" value="1"/>
</dbReference>
<keyword evidence="9" id="KW-0808">Transferase</keyword>
<evidence type="ECO:0000256" key="8">
    <source>
        <dbReference type="RuleBase" id="RU003793"/>
    </source>
</evidence>
<dbReference type="InterPro" id="IPR000045">
    <property type="entry name" value="Prepilin_IV_endopep_pep"/>
</dbReference>
<evidence type="ECO:0000256" key="7">
    <source>
        <dbReference type="ARBA" id="ARBA00023136"/>
    </source>
</evidence>
<dbReference type="GO" id="GO:0008168">
    <property type="term" value="F:methyltransferase activity"/>
    <property type="evidence" value="ECO:0007669"/>
    <property type="project" value="UniProtKB-KW"/>
</dbReference>
<name>A0A0S4M117_9BURK</name>
<keyword evidence="9" id="KW-0645">Protease</keyword>
<dbReference type="STRING" id="1561003.Ark11_0613"/>
<feature type="transmembrane region" description="Helical" evidence="10">
    <location>
        <begin position="12"/>
        <end position="33"/>
    </location>
</feature>
<protein>
    <recommendedName>
        <fullName evidence="9">Prepilin leader peptidase/N-methyltransferase</fullName>
        <ecNumber evidence="9">2.1.1.-</ecNumber>
        <ecNumber evidence="9">3.4.23.43</ecNumber>
    </recommendedName>
</protein>